<dbReference type="PANTHER" id="PTHR43712">
    <property type="entry name" value="PUTATIVE (AFU_ORTHOLOGUE AFUA_4G14580)-RELATED"/>
    <property type="match status" value="1"/>
</dbReference>
<dbReference type="PIRSF" id="PIRSF005739">
    <property type="entry name" value="O-mtase"/>
    <property type="match status" value="1"/>
</dbReference>
<comment type="caution">
    <text evidence="6">The sequence shown here is derived from an EMBL/GenBank/DDBJ whole genome shotgun (WGS) entry which is preliminary data.</text>
</comment>
<evidence type="ECO:0000256" key="2">
    <source>
        <dbReference type="ARBA" id="ARBA00022679"/>
    </source>
</evidence>
<feature type="domain" description="O-methyltransferase C-terminal" evidence="4">
    <location>
        <begin position="169"/>
        <end position="354"/>
    </location>
</feature>
<dbReference type="PANTHER" id="PTHR43712:SF2">
    <property type="entry name" value="O-METHYLTRANSFERASE CICE"/>
    <property type="match status" value="1"/>
</dbReference>
<protein>
    <submittedName>
        <fullName evidence="6">Methyltransferase domain-containing protein</fullName>
    </submittedName>
</protein>
<evidence type="ECO:0000259" key="4">
    <source>
        <dbReference type="Pfam" id="PF00891"/>
    </source>
</evidence>
<evidence type="ECO:0000256" key="1">
    <source>
        <dbReference type="ARBA" id="ARBA00022603"/>
    </source>
</evidence>
<sequence length="374" mass="40711">MMAEPSFKVRWIARRNAIFASSRFQYWAARIPFIRSVARTRATQMFDHLVGFSYSQVLRAAVESGLLDLLAKGPVSAGEVAQDIDLSEDAAMRLLKAARALDLAEEAQSDGWMLGQQGAVLQADPGTQAMIRHHRLLYSDLADPIDLLRRNRKEPTALSHYWSYAGALHGAAERGAETQEYSELMAASQRFVADEVIGAFRFPKQGSLLDVGGGHGEFIRRVGAAYPHIRLGLFDLPEVAEAARGPLAQSVGAERLTCHPGNFFENGIPQGYDIVSLIRILHDHDDEPAMALLRNIRASLSPGGRLLIAEPMAGIPGALAMGDAFFGLYLWAMGSGRPRSPDEVARMLRAAGFSRTRVVPTAQPVIASCIVAHA</sequence>
<keyword evidence="3" id="KW-0949">S-adenosyl-L-methionine</keyword>
<evidence type="ECO:0000256" key="3">
    <source>
        <dbReference type="ARBA" id="ARBA00022691"/>
    </source>
</evidence>
<dbReference type="PROSITE" id="PS51683">
    <property type="entry name" value="SAM_OMT_II"/>
    <property type="match status" value="1"/>
</dbReference>
<organism evidence="6 7">
    <name type="scientific">Erythrobacter ani</name>
    <dbReference type="NCBI Taxonomy" id="2827235"/>
    <lineage>
        <taxon>Bacteria</taxon>
        <taxon>Pseudomonadati</taxon>
        <taxon>Pseudomonadota</taxon>
        <taxon>Alphaproteobacteria</taxon>
        <taxon>Sphingomonadales</taxon>
        <taxon>Erythrobacteraceae</taxon>
        <taxon>Erythrobacter/Porphyrobacter group</taxon>
        <taxon>Erythrobacter</taxon>
    </lineage>
</organism>
<evidence type="ECO:0000313" key="7">
    <source>
        <dbReference type="Proteomes" id="UP000699975"/>
    </source>
</evidence>
<evidence type="ECO:0000259" key="5">
    <source>
        <dbReference type="Pfam" id="PF08100"/>
    </source>
</evidence>
<accession>A0ABS6SMZ6</accession>
<dbReference type="Pfam" id="PF08100">
    <property type="entry name" value="Dimerisation"/>
    <property type="match status" value="1"/>
</dbReference>
<name>A0ABS6SMZ6_9SPHN</name>
<dbReference type="CDD" id="cd02440">
    <property type="entry name" value="AdoMet_MTases"/>
    <property type="match status" value="1"/>
</dbReference>
<dbReference type="GO" id="GO:0008168">
    <property type="term" value="F:methyltransferase activity"/>
    <property type="evidence" value="ECO:0007669"/>
    <property type="project" value="UniProtKB-KW"/>
</dbReference>
<dbReference type="GO" id="GO:0032259">
    <property type="term" value="P:methylation"/>
    <property type="evidence" value="ECO:0007669"/>
    <property type="project" value="UniProtKB-KW"/>
</dbReference>
<gene>
    <name evidence="6" type="ORF">KCG45_09460</name>
</gene>
<feature type="domain" description="O-methyltransferase dimerisation" evidence="5">
    <location>
        <begin position="47"/>
        <end position="111"/>
    </location>
</feature>
<dbReference type="Pfam" id="PF00891">
    <property type="entry name" value="Methyltransf_2"/>
    <property type="match status" value="1"/>
</dbReference>
<dbReference type="InterPro" id="IPR016461">
    <property type="entry name" value="COMT-like"/>
</dbReference>
<keyword evidence="1 6" id="KW-0489">Methyltransferase</keyword>
<reference evidence="6 7" key="1">
    <citation type="submission" date="2021-04" db="EMBL/GenBank/DDBJ databases">
        <authorList>
            <person name="Pira H."/>
            <person name="Risdian C."/>
            <person name="Wink J."/>
        </authorList>
    </citation>
    <scope>NUCLEOTIDE SEQUENCE [LARGE SCALE GENOMIC DNA]</scope>
    <source>
        <strain evidence="6 7">WH131</strain>
    </source>
</reference>
<dbReference type="InterPro" id="IPR001077">
    <property type="entry name" value="COMT_C"/>
</dbReference>
<evidence type="ECO:0000313" key="6">
    <source>
        <dbReference type="EMBL" id="MBV7266405.1"/>
    </source>
</evidence>
<dbReference type="EMBL" id="JAGSPB010000002">
    <property type="protein sequence ID" value="MBV7266405.1"/>
    <property type="molecule type" value="Genomic_DNA"/>
</dbReference>
<keyword evidence="7" id="KW-1185">Reference proteome</keyword>
<keyword evidence="2" id="KW-0808">Transferase</keyword>
<dbReference type="InterPro" id="IPR012967">
    <property type="entry name" value="COMT_dimerisation"/>
</dbReference>
<dbReference type="Proteomes" id="UP000699975">
    <property type="component" value="Unassembled WGS sequence"/>
</dbReference>
<proteinExistence type="predicted"/>